<dbReference type="Proteomes" id="UP000276776">
    <property type="component" value="Unassembled WGS sequence"/>
</dbReference>
<evidence type="ECO:0000313" key="1">
    <source>
        <dbReference type="EMBL" id="VDM98293.1"/>
    </source>
</evidence>
<sequence>MEKMIIIGHNEYLEEFVQDYELRDNFPSEADFEKMFICPVGRQQGMMKSITSLLRSAPRRIQTFTK</sequence>
<organism evidence="3">
    <name type="scientific">Thelazia callipaeda</name>
    <name type="common">Oriental eyeworm</name>
    <name type="synonym">Parasitic nematode</name>
    <dbReference type="NCBI Taxonomy" id="103827"/>
    <lineage>
        <taxon>Eukaryota</taxon>
        <taxon>Metazoa</taxon>
        <taxon>Ecdysozoa</taxon>
        <taxon>Nematoda</taxon>
        <taxon>Chromadorea</taxon>
        <taxon>Rhabditida</taxon>
        <taxon>Spirurina</taxon>
        <taxon>Spiruromorpha</taxon>
        <taxon>Thelazioidea</taxon>
        <taxon>Thelaziidae</taxon>
        <taxon>Thelazia</taxon>
    </lineage>
</organism>
<reference evidence="1 2" key="2">
    <citation type="submission" date="2018-11" db="EMBL/GenBank/DDBJ databases">
        <authorList>
            <consortium name="Pathogen Informatics"/>
        </authorList>
    </citation>
    <scope>NUCLEOTIDE SEQUENCE [LARGE SCALE GENOMIC DNA]</scope>
</reference>
<proteinExistence type="predicted"/>
<accession>A0A0N5CQ73</accession>
<dbReference type="AlphaFoldDB" id="A0A0N5CQ73"/>
<evidence type="ECO:0000313" key="3">
    <source>
        <dbReference type="WBParaSite" id="TCLT_0000237301-mRNA-1"/>
    </source>
</evidence>
<reference evidence="3" key="1">
    <citation type="submission" date="2017-02" db="UniProtKB">
        <authorList>
            <consortium name="WormBaseParasite"/>
        </authorList>
    </citation>
    <scope>IDENTIFICATION</scope>
</reference>
<dbReference type="WBParaSite" id="TCLT_0000237301-mRNA-1">
    <property type="protein sequence ID" value="TCLT_0000237301-mRNA-1"/>
    <property type="gene ID" value="TCLT_0000237301"/>
</dbReference>
<gene>
    <name evidence="1" type="ORF">TCLT_LOCUS2374</name>
</gene>
<evidence type="ECO:0000313" key="2">
    <source>
        <dbReference type="Proteomes" id="UP000276776"/>
    </source>
</evidence>
<dbReference type="EMBL" id="UYYF01000473">
    <property type="protein sequence ID" value="VDM98293.1"/>
    <property type="molecule type" value="Genomic_DNA"/>
</dbReference>
<protein>
    <submittedName>
        <fullName evidence="3">Phosphohistidine phosphatase SixA</fullName>
    </submittedName>
</protein>
<name>A0A0N5CQ73_THECL</name>
<keyword evidence="2" id="KW-1185">Reference proteome</keyword>